<dbReference type="AlphaFoldDB" id="A0A6J5GLW5"/>
<dbReference type="EMBL" id="CADIKI010000014">
    <property type="protein sequence ID" value="CAB3799688.1"/>
    <property type="molecule type" value="Genomic_DNA"/>
</dbReference>
<reference evidence="2 3" key="1">
    <citation type="submission" date="2020-04" db="EMBL/GenBank/DDBJ databases">
        <authorList>
            <person name="De Canck E."/>
        </authorList>
    </citation>
    <scope>NUCLEOTIDE SEQUENCE [LARGE SCALE GENOMIC DNA]</scope>
    <source>
        <strain evidence="2 3">LMG 27177</strain>
    </source>
</reference>
<gene>
    <name evidence="2" type="ORF">LMG27177_04696</name>
</gene>
<name>A0A6J5GLW5_9BURK</name>
<evidence type="ECO:0000256" key="1">
    <source>
        <dbReference type="SAM" id="MobiDB-lite"/>
    </source>
</evidence>
<evidence type="ECO:0000313" key="3">
    <source>
        <dbReference type="Proteomes" id="UP000494252"/>
    </source>
</evidence>
<proteinExistence type="predicted"/>
<keyword evidence="3" id="KW-1185">Reference proteome</keyword>
<accession>A0A6J5GLW5</accession>
<feature type="region of interest" description="Disordered" evidence="1">
    <location>
        <begin position="1"/>
        <end position="23"/>
    </location>
</feature>
<evidence type="ECO:0000313" key="2">
    <source>
        <dbReference type="EMBL" id="CAB3799688.1"/>
    </source>
</evidence>
<dbReference type="Proteomes" id="UP000494252">
    <property type="component" value="Unassembled WGS sequence"/>
</dbReference>
<sequence length="40" mass="4128">MASSPFGEFSSGQQSHASGHSEKLVSYPILSNTPFGTADA</sequence>
<protein>
    <submittedName>
        <fullName evidence="2">Uncharacterized protein</fullName>
    </submittedName>
</protein>
<organism evidence="2 3">
    <name type="scientific">Paraburkholderia fynbosensis</name>
    <dbReference type="NCBI Taxonomy" id="1200993"/>
    <lineage>
        <taxon>Bacteria</taxon>
        <taxon>Pseudomonadati</taxon>
        <taxon>Pseudomonadota</taxon>
        <taxon>Betaproteobacteria</taxon>
        <taxon>Burkholderiales</taxon>
        <taxon>Burkholderiaceae</taxon>
        <taxon>Paraburkholderia</taxon>
    </lineage>
</organism>